<dbReference type="PANTHER" id="PTHR33365:SF6">
    <property type="entry name" value="OXIDASE USTYA"/>
    <property type="match status" value="1"/>
</dbReference>
<dbReference type="Proteomes" id="UP001586593">
    <property type="component" value="Unassembled WGS sequence"/>
</dbReference>
<evidence type="ECO:0000256" key="4">
    <source>
        <dbReference type="ARBA" id="ARBA00023026"/>
    </source>
</evidence>
<comment type="similarity">
    <text evidence="7">Belongs to the ustYa family.</text>
</comment>
<keyword evidence="3 9" id="KW-1133">Transmembrane helix</keyword>
<dbReference type="EMBL" id="JAZHXJ010001413">
    <property type="protein sequence ID" value="KAL1844860.1"/>
    <property type="molecule type" value="Genomic_DNA"/>
</dbReference>
<evidence type="ECO:0000256" key="2">
    <source>
        <dbReference type="ARBA" id="ARBA00022692"/>
    </source>
</evidence>
<accession>A0ABR3VT68</accession>
<keyword evidence="11" id="KW-1185">Reference proteome</keyword>
<evidence type="ECO:0000256" key="3">
    <source>
        <dbReference type="ARBA" id="ARBA00022989"/>
    </source>
</evidence>
<feature type="transmembrane region" description="Helical" evidence="9">
    <location>
        <begin position="42"/>
        <end position="61"/>
    </location>
</feature>
<evidence type="ECO:0000256" key="7">
    <source>
        <dbReference type="ARBA" id="ARBA00035112"/>
    </source>
</evidence>
<keyword evidence="5 9" id="KW-0472">Membrane</keyword>
<dbReference type="PANTHER" id="PTHR33365">
    <property type="entry name" value="YALI0B05434P"/>
    <property type="match status" value="1"/>
</dbReference>
<gene>
    <name evidence="10" type="ORF">VTK73DRAFT_1655</name>
</gene>
<dbReference type="InterPro" id="IPR021765">
    <property type="entry name" value="UstYa-like"/>
</dbReference>
<organism evidence="10 11">
    <name type="scientific">Phialemonium thermophilum</name>
    <dbReference type="NCBI Taxonomy" id="223376"/>
    <lineage>
        <taxon>Eukaryota</taxon>
        <taxon>Fungi</taxon>
        <taxon>Dikarya</taxon>
        <taxon>Ascomycota</taxon>
        <taxon>Pezizomycotina</taxon>
        <taxon>Sordariomycetes</taxon>
        <taxon>Sordariomycetidae</taxon>
        <taxon>Cephalothecales</taxon>
        <taxon>Cephalothecaceae</taxon>
        <taxon>Phialemonium</taxon>
    </lineage>
</organism>
<comment type="subcellular location">
    <subcellularLocation>
        <location evidence="1">Membrane</location>
        <topology evidence="1">Single-pass membrane protein</topology>
    </subcellularLocation>
</comment>
<keyword evidence="4" id="KW-0843">Virulence</keyword>
<sequence length="228" mass="25780">MAPKETEYEPLTTASVDESEGTDEHVLRPYATRTAKQRWGRAAWVVCVLALVLSNAAWIGVYRHQKDHPHDFDPILGSNTLSVMSEYVFSSPYVEGNLTEMNQRWRDMFPRGGGAVKVDPQWAVDHQLQPTQGYAKDGKAIYVVAMYHQLHCLTVIRTSLYQSHNGRDQIDDWGHVTHCLDTLRQAIQCLADPTLGGVGVRHQCRDFEALLAWTVEHAYTDNVDEMGL</sequence>
<evidence type="ECO:0000256" key="6">
    <source>
        <dbReference type="ARBA" id="ARBA00023180"/>
    </source>
</evidence>
<reference evidence="10 11" key="1">
    <citation type="journal article" date="2024" name="Commun. Biol.">
        <title>Comparative genomic analysis of thermophilic fungi reveals convergent evolutionary adaptations and gene losses.</title>
        <authorList>
            <person name="Steindorff A.S."/>
            <person name="Aguilar-Pontes M.V."/>
            <person name="Robinson A.J."/>
            <person name="Andreopoulos B."/>
            <person name="LaButti K."/>
            <person name="Kuo A."/>
            <person name="Mondo S."/>
            <person name="Riley R."/>
            <person name="Otillar R."/>
            <person name="Haridas S."/>
            <person name="Lipzen A."/>
            <person name="Grimwood J."/>
            <person name="Schmutz J."/>
            <person name="Clum A."/>
            <person name="Reid I.D."/>
            <person name="Moisan M.C."/>
            <person name="Butler G."/>
            <person name="Nguyen T.T.M."/>
            <person name="Dewar K."/>
            <person name="Conant G."/>
            <person name="Drula E."/>
            <person name="Henrissat B."/>
            <person name="Hansel C."/>
            <person name="Singer S."/>
            <person name="Hutchinson M.I."/>
            <person name="de Vries R.P."/>
            <person name="Natvig D.O."/>
            <person name="Powell A.J."/>
            <person name="Tsang A."/>
            <person name="Grigoriev I.V."/>
        </authorList>
    </citation>
    <scope>NUCLEOTIDE SEQUENCE [LARGE SCALE GENOMIC DNA]</scope>
    <source>
        <strain evidence="10 11">ATCC 24622</strain>
    </source>
</reference>
<evidence type="ECO:0000256" key="8">
    <source>
        <dbReference type="SAM" id="MobiDB-lite"/>
    </source>
</evidence>
<keyword evidence="2 9" id="KW-0812">Transmembrane</keyword>
<comment type="caution">
    <text evidence="10">The sequence shown here is derived from an EMBL/GenBank/DDBJ whole genome shotgun (WGS) entry which is preliminary data.</text>
</comment>
<evidence type="ECO:0000313" key="11">
    <source>
        <dbReference type="Proteomes" id="UP001586593"/>
    </source>
</evidence>
<feature type="region of interest" description="Disordered" evidence="8">
    <location>
        <begin position="1"/>
        <end position="23"/>
    </location>
</feature>
<evidence type="ECO:0000256" key="1">
    <source>
        <dbReference type="ARBA" id="ARBA00004167"/>
    </source>
</evidence>
<evidence type="ECO:0000256" key="9">
    <source>
        <dbReference type="SAM" id="Phobius"/>
    </source>
</evidence>
<dbReference type="Pfam" id="PF11807">
    <property type="entry name" value="UstYa"/>
    <property type="match status" value="1"/>
</dbReference>
<proteinExistence type="inferred from homology"/>
<name>A0ABR3VT68_9PEZI</name>
<protein>
    <submittedName>
        <fullName evidence="10">Uncharacterized protein</fullName>
    </submittedName>
</protein>
<keyword evidence="6" id="KW-0325">Glycoprotein</keyword>
<evidence type="ECO:0000256" key="5">
    <source>
        <dbReference type="ARBA" id="ARBA00023136"/>
    </source>
</evidence>
<evidence type="ECO:0000313" key="10">
    <source>
        <dbReference type="EMBL" id="KAL1844860.1"/>
    </source>
</evidence>